<feature type="compositionally biased region" description="Pro residues" evidence="4">
    <location>
        <begin position="450"/>
        <end position="472"/>
    </location>
</feature>
<feature type="region of interest" description="Disordered" evidence="4">
    <location>
        <begin position="150"/>
        <end position="310"/>
    </location>
</feature>
<evidence type="ECO:0000256" key="2">
    <source>
        <dbReference type="ARBA" id="ARBA00023242"/>
    </source>
</evidence>
<feature type="compositionally biased region" description="Low complexity" evidence="4">
    <location>
        <begin position="622"/>
        <end position="634"/>
    </location>
</feature>
<dbReference type="PANTHER" id="PTHR45915">
    <property type="entry name" value="TRANSCRIPTION INTERMEDIARY FACTOR"/>
    <property type="match status" value="1"/>
</dbReference>
<accession>A0AAR2LV46</accession>
<evidence type="ECO:0000256" key="4">
    <source>
        <dbReference type="SAM" id="MobiDB-lite"/>
    </source>
</evidence>
<feature type="region of interest" description="Disordered" evidence="4">
    <location>
        <begin position="607"/>
        <end position="651"/>
    </location>
</feature>
<dbReference type="Ensembl" id="ENSPNAT00000062931.1">
    <property type="protein sequence ID" value="ENSPNAP00000080445.1"/>
    <property type="gene ID" value="ENSPNAG00000030257.1"/>
</dbReference>
<feature type="compositionally biased region" description="Low complexity" evidence="4">
    <location>
        <begin position="537"/>
        <end position="571"/>
    </location>
</feature>
<dbReference type="CDD" id="cd06503">
    <property type="entry name" value="ATP-synt_Fo_b"/>
    <property type="match status" value="1"/>
</dbReference>
<dbReference type="PANTHER" id="PTHR45915:SF1">
    <property type="entry name" value="BROMODOMAIN ADJACENT TO ZINC FINGER DOMAIN PROTEIN 2B"/>
    <property type="match status" value="1"/>
</dbReference>
<dbReference type="Pfam" id="PF02791">
    <property type="entry name" value="DDT"/>
    <property type="match status" value="1"/>
</dbReference>
<feature type="region of interest" description="Disordered" evidence="4">
    <location>
        <begin position="1"/>
        <end position="41"/>
    </location>
</feature>
<keyword evidence="8" id="KW-1185">Reference proteome</keyword>
<feature type="compositionally biased region" description="Low complexity" evidence="4">
    <location>
        <begin position="403"/>
        <end position="414"/>
    </location>
</feature>
<feature type="compositionally biased region" description="Basic and acidic residues" evidence="4">
    <location>
        <begin position="1338"/>
        <end position="1347"/>
    </location>
</feature>
<protein>
    <submittedName>
        <fullName evidence="7">Bromodomain adjacent to zinc finger domain, 2Ba</fullName>
    </submittedName>
</protein>
<reference evidence="7 8" key="1">
    <citation type="submission" date="2020-10" db="EMBL/GenBank/DDBJ databases">
        <title>Pygocentrus nattereri (red-bellied piranha) genome, fPygNat1, primary haplotype.</title>
        <authorList>
            <person name="Myers G."/>
            <person name="Meyer A."/>
            <person name="Karagic N."/>
            <person name="Pippel M."/>
            <person name="Winkler S."/>
            <person name="Tracey A."/>
            <person name="Wood J."/>
            <person name="Formenti G."/>
            <person name="Howe K."/>
            <person name="Fedrigo O."/>
            <person name="Jarvis E.D."/>
        </authorList>
    </citation>
    <scope>NUCLEOTIDE SEQUENCE [LARGE SCALE GENOMIC DNA]</scope>
</reference>
<evidence type="ECO:0000259" key="6">
    <source>
        <dbReference type="PROSITE" id="PS50982"/>
    </source>
</evidence>
<feature type="domain" description="DDT" evidence="5">
    <location>
        <begin position="1105"/>
        <end position="1169"/>
    </location>
</feature>
<dbReference type="Proteomes" id="UP001501920">
    <property type="component" value="Chromosome 30"/>
</dbReference>
<feature type="compositionally biased region" description="Polar residues" evidence="4">
    <location>
        <begin position="176"/>
        <end position="189"/>
    </location>
</feature>
<dbReference type="InterPro" id="IPR001739">
    <property type="entry name" value="Methyl_CpG_DNA-bd"/>
</dbReference>
<feature type="coiled-coil region" evidence="3">
    <location>
        <begin position="965"/>
        <end position="1072"/>
    </location>
</feature>
<feature type="compositionally biased region" description="Low complexity" evidence="4">
    <location>
        <begin position="801"/>
        <end position="815"/>
    </location>
</feature>
<reference evidence="7" key="2">
    <citation type="submission" date="2025-08" db="UniProtKB">
        <authorList>
            <consortium name="Ensembl"/>
        </authorList>
    </citation>
    <scope>IDENTIFICATION</scope>
</reference>
<dbReference type="SMART" id="SM00391">
    <property type="entry name" value="MBD"/>
    <property type="match status" value="1"/>
</dbReference>
<feature type="compositionally biased region" description="Acidic residues" evidence="4">
    <location>
        <begin position="687"/>
        <end position="721"/>
    </location>
</feature>
<dbReference type="GeneTree" id="ENSGT00940000155359"/>
<evidence type="ECO:0000256" key="3">
    <source>
        <dbReference type="SAM" id="Coils"/>
    </source>
</evidence>
<evidence type="ECO:0000313" key="7">
    <source>
        <dbReference type="Ensembl" id="ENSPNAP00000080445.1"/>
    </source>
</evidence>
<feature type="compositionally biased region" description="Pro residues" evidence="4">
    <location>
        <begin position="415"/>
        <end position="425"/>
    </location>
</feature>
<feature type="compositionally biased region" description="Acidic residues" evidence="4">
    <location>
        <begin position="1314"/>
        <end position="1337"/>
    </location>
</feature>
<feature type="compositionally biased region" description="Basic and acidic residues" evidence="4">
    <location>
        <begin position="674"/>
        <end position="686"/>
    </location>
</feature>
<feature type="domain" description="MBD" evidence="6">
    <location>
        <begin position="821"/>
        <end position="896"/>
    </location>
</feature>
<keyword evidence="2" id="KW-0539">Nucleus</keyword>
<keyword evidence="3" id="KW-0175">Coiled coil</keyword>
<evidence type="ECO:0000256" key="1">
    <source>
        <dbReference type="ARBA" id="ARBA00004123"/>
    </source>
</evidence>
<sequence length="1366" mass="147800">MESGERLASPSSTPVSVHNASSSSSSSSSTSPASNTKSSLNHGATASLTACGPLFGVAGSEQPFSVSSVTSVPSAFPVMAHPAFSLLSPATVRPEFGGLGALGVTAALAAHPQLGAFSEWWRAAEAHGRSSAAFFPPFLGLPPLFAPPLQNHEATPYTSKTPSKSSRGSIGVNGAVNGSTVSPSTTKGNVSACASLSPSPAPRPLEHSRTPNAKPRARKAGHHSNSTGELQEKPSQKPKEKKARKKQGEGLGVSDSESGTSLDSDSEGVSSSDLDDLGEEEDDDDDDEDQSKDSEESDSEKERQKKKKAKVVTNLGLSNKEKSSLMEAWDIREGLHRGAALDLPTMVLLPRSPSPSARSQASRARDRAAQPTSVIQSTGMAASAKPLALITQALRDTSPKHLSASPQHLSSSSSPRPPAISPKPPAASAKPLASSHQPLPLALCSSPKPLSVPSPPKPLPLSSSPKPPPLTPSPRARSLGSVHKAQEALSSRKLLENSLAQIADYRLKQSLLSQDQEFPLQLKKQQELYKPSKRSGTESSSSPSLLSSTLLPLKPSSGRTKPPAAQGAAPSPGLLLSQTLLGLSQANGVIQSVPQDVPLALTTKSHTDLPVNLSTGGRKDALTSPTLAPTSATPQPGRPRNSRKSKTPKPLEAWKEVSQNHLVQSLVDVFHHGRAEQELPGSKDSDDSAEDDDDDEDDDVDDEEEDEEDSDDSLSESDSNSDSELNGSGNSKKKKRDAMEMETETDGEKTPLKLSKGMSLLTSSTNHSLPDCSPLNLQVIKPSSVATPTIMSSSGAFTYHSSPSSSYSVGTSPGSGKRKRVMNEDDLKTPLEMGWRRETRVKTVGGRLQGDVAYYAPCGKRLRQYPDVVKGLQWILLSEDEVVPRIRAMEGRRGRPPNTERQQRGADGESSGSGSRRRKGRPPNVGQTEFPSPSEAKLLRKLEAQEIARQAAQMKLMRKLEKQALARAAKEARKQQAIMAAEERRKQKEQIKILKQQEKIKRIQQIRMEKELRAQQILEAKRKKREEAANAKILEAEKRLKVSERERLKQEKRDEKRLNKERKLELRRLELEMIREMKKPNEDMCLTDHKPLPEFSRIPGLVLPGQVFSDCLMVVQFLRSFGKVLDLELSEVPTLGVLQEGLLNLGNSMGQVQDLLVRLLSSAVCDPGLPPGQRTKSILGDHLTNVGLNRDNVSEVLQQYMEAHCSQTDLADIALSLKTKAFQAHTPAQKASILAFLVNELACSKCVVSEIDKSLDQMTMLRKDECIVEGKLKKLKTIHAKRTGKREANAVGEEAQAIGTPSAGHKRKRKGGDSDDDEEEDEDSDEAGEDEDEEEEEEVKRGKRVETCDEVSSDSLPTWKHKAVVI</sequence>
<feature type="region of interest" description="Disordered" evidence="4">
    <location>
        <begin position="1284"/>
        <end position="1366"/>
    </location>
</feature>
<feature type="region of interest" description="Disordered" evidence="4">
    <location>
        <begin position="674"/>
        <end position="754"/>
    </location>
</feature>
<dbReference type="Gene3D" id="3.30.890.10">
    <property type="entry name" value="Methyl-cpg-binding Protein 2, Chain A"/>
    <property type="match status" value="1"/>
</dbReference>
<feature type="region of interest" description="Disordered" evidence="4">
    <location>
        <begin position="523"/>
        <end position="571"/>
    </location>
</feature>
<dbReference type="InterPro" id="IPR018501">
    <property type="entry name" value="DDT_dom"/>
</dbReference>
<evidence type="ECO:0000259" key="5">
    <source>
        <dbReference type="PROSITE" id="PS50827"/>
    </source>
</evidence>
<dbReference type="GO" id="GO:0000785">
    <property type="term" value="C:chromatin"/>
    <property type="evidence" value="ECO:0007669"/>
    <property type="project" value="TreeGrafter"/>
</dbReference>
<feature type="region of interest" description="Disordered" evidence="4">
    <location>
        <begin position="888"/>
        <end position="935"/>
    </location>
</feature>
<feature type="compositionally biased region" description="Low complexity" evidence="4">
    <location>
        <begin position="426"/>
        <end position="435"/>
    </location>
</feature>
<feature type="region of interest" description="Disordered" evidence="4">
    <location>
        <begin position="339"/>
        <end position="487"/>
    </location>
</feature>
<dbReference type="PROSITE" id="PS50982">
    <property type="entry name" value="MBD"/>
    <property type="match status" value="1"/>
</dbReference>
<feature type="compositionally biased region" description="Low complexity" evidence="4">
    <location>
        <begin position="11"/>
        <end position="39"/>
    </location>
</feature>
<comment type="subcellular location">
    <subcellularLocation>
        <location evidence="1">Nucleus</location>
    </subcellularLocation>
</comment>
<dbReference type="Pfam" id="PF01429">
    <property type="entry name" value="MBD"/>
    <property type="match status" value="1"/>
</dbReference>
<feature type="region of interest" description="Disordered" evidence="4">
    <location>
        <begin position="798"/>
        <end position="820"/>
    </location>
</feature>
<feature type="compositionally biased region" description="Low complexity" evidence="4">
    <location>
        <begin position="350"/>
        <end position="362"/>
    </location>
</feature>
<name>A0AAR2LV46_PYGNA</name>
<dbReference type="SMART" id="SM00571">
    <property type="entry name" value="DDT"/>
    <property type="match status" value="1"/>
</dbReference>
<feature type="compositionally biased region" description="Low complexity" evidence="4">
    <location>
        <begin position="150"/>
        <end position="166"/>
    </location>
</feature>
<dbReference type="GO" id="GO:0003677">
    <property type="term" value="F:DNA binding"/>
    <property type="evidence" value="ECO:0007669"/>
    <property type="project" value="InterPro"/>
</dbReference>
<proteinExistence type="predicted"/>
<organism evidence="7 8">
    <name type="scientific">Pygocentrus nattereri</name>
    <name type="common">Red-bellied piranha</name>
    <dbReference type="NCBI Taxonomy" id="42514"/>
    <lineage>
        <taxon>Eukaryota</taxon>
        <taxon>Metazoa</taxon>
        <taxon>Chordata</taxon>
        <taxon>Craniata</taxon>
        <taxon>Vertebrata</taxon>
        <taxon>Euteleostomi</taxon>
        <taxon>Actinopterygii</taxon>
        <taxon>Neopterygii</taxon>
        <taxon>Teleostei</taxon>
        <taxon>Ostariophysi</taxon>
        <taxon>Characiformes</taxon>
        <taxon>Characoidei</taxon>
        <taxon>Pygocentrus</taxon>
    </lineage>
</organism>
<feature type="compositionally biased region" description="Acidic residues" evidence="4">
    <location>
        <begin position="273"/>
        <end position="299"/>
    </location>
</feature>
<dbReference type="SUPFAM" id="SSF54171">
    <property type="entry name" value="DNA-binding domain"/>
    <property type="match status" value="1"/>
</dbReference>
<dbReference type="GO" id="GO:0005634">
    <property type="term" value="C:nucleus"/>
    <property type="evidence" value="ECO:0007669"/>
    <property type="project" value="UniProtKB-SubCell"/>
</dbReference>
<reference evidence="7" key="3">
    <citation type="submission" date="2025-09" db="UniProtKB">
        <authorList>
            <consortium name="Ensembl"/>
        </authorList>
    </citation>
    <scope>IDENTIFICATION</scope>
</reference>
<feature type="compositionally biased region" description="Low complexity" evidence="4">
    <location>
        <begin position="261"/>
        <end position="272"/>
    </location>
</feature>
<evidence type="ECO:0000313" key="8">
    <source>
        <dbReference type="Proteomes" id="UP001501920"/>
    </source>
</evidence>
<dbReference type="PROSITE" id="PS50827">
    <property type="entry name" value="DDT"/>
    <property type="match status" value="1"/>
</dbReference>
<dbReference type="InterPro" id="IPR016177">
    <property type="entry name" value="DNA-bd_dom_sf"/>
</dbReference>